<reference evidence="1 2" key="1">
    <citation type="submission" date="2019-02" db="EMBL/GenBank/DDBJ databases">
        <title>Deep-cultivation of Planctomycetes and their phenomic and genomic characterization uncovers novel biology.</title>
        <authorList>
            <person name="Wiegand S."/>
            <person name="Jogler M."/>
            <person name="Boedeker C."/>
            <person name="Pinto D."/>
            <person name="Vollmers J."/>
            <person name="Rivas-Marin E."/>
            <person name="Kohn T."/>
            <person name="Peeters S.H."/>
            <person name="Heuer A."/>
            <person name="Rast P."/>
            <person name="Oberbeckmann S."/>
            <person name="Bunk B."/>
            <person name="Jeske O."/>
            <person name="Meyerdierks A."/>
            <person name="Storesund J.E."/>
            <person name="Kallscheuer N."/>
            <person name="Luecker S."/>
            <person name="Lage O.M."/>
            <person name="Pohl T."/>
            <person name="Merkel B.J."/>
            <person name="Hornburger P."/>
            <person name="Mueller R.-W."/>
            <person name="Bruemmer F."/>
            <person name="Labrenz M."/>
            <person name="Spormann A.M."/>
            <person name="Op den Camp H."/>
            <person name="Overmann J."/>
            <person name="Amann R."/>
            <person name="Jetten M.S.M."/>
            <person name="Mascher T."/>
            <person name="Medema M.H."/>
            <person name="Devos D.P."/>
            <person name="Kaster A.-K."/>
            <person name="Ovreas L."/>
            <person name="Rohde M."/>
            <person name="Galperin M.Y."/>
            <person name="Jogler C."/>
        </authorList>
    </citation>
    <scope>NUCLEOTIDE SEQUENCE [LARGE SCALE GENOMIC DNA]</scope>
    <source>
        <strain evidence="1 2">Poly30</strain>
    </source>
</reference>
<dbReference type="Proteomes" id="UP000320390">
    <property type="component" value="Chromosome"/>
</dbReference>
<protein>
    <submittedName>
        <fullName evidence="1">Uncharacterized protein</fullName>
    </submittedName>
</protein>
<evidence type="ECO:0000313" key="2">
    <source>
        <dbReference type="Proteomes" id="UP000320390"/>
    </source>
</evidence>
<accession>A0A518EY90</accession>
<dbReference type="RefSeq" id="WP_145202757.1">
    <property type="nucleotide sequence ID" value="NZ_CP036434.1"/>
</dbReference>
<dbReference type="OrthoDB" id="5502466at2"/>
<name>A0A518EY90_9BACT</name>
<keyword evidence="2" id="KW-1185">Reference proteome</keyword>
<dbReference type="AlphaFoldDB" id="A0A518EY90"/>
<proteinExistence type="predicted"/>
<evidence type="ECO:0000313" key="1">
    <source>
        <dbReference type="EMBL" id="QDV09048.1"/>
    </source>
</evidence>
<sequence length="276" mass="31010">MGTEATETAALLARWDAFLGKIEGTMHETLEDAGPALFELALAEDGGVVPFLNGTAAVKRQVQDLIGRIHTTWHDQVRPKLRAADPEEKHWDELAESIKGSNQSDGASPVIFRWETVLCGQVAERLHERTLGEARTSFRCTLCSADIEVTENLFRAHYVACPYCSGRNTYEPSTALRETLHFTANHLARYRALDLHDELEAQHERCGRARVPVPDEAVEALRAAHIAYYTKMLKERIAVVPEFAQTYEGDLDRYLREFKIKEAHLKGLPVPSPFSN</sequence>
<gene>
    <name evidence="1" type="ORF">Poly30_46050</name>
</gene>
<organism evidence="1 2">
    <name type="scientific">Saltatorellus ferox</name>
    <dbReference type="NCBI Taxonomy" id="2528018"/>
    <lineage>
        <taxon>Bacteria</taxon>
        <taxon>Pseudomonadati</taxon>
        <taxon>Planctomycetota</taxon>
        <taxon>Planctomycetia</taxon>
        <taxon>Planctomycetia incertae sedis</taxon>
        <taxon>Saltatorellus</taxon>
    </lineage>
</organism>
<dbReference type="EMBL" id="CP036434">
    <property type="protein sequence ID" value="QDV09048.1"/>
    <property type="molecule type" value="Genomic_DNA"/>
</dbReference>